<proteinExistence type="predicted"/>
<name>A0ACB6G2M4_9PLEO</name>
<dbReference type="Proteomes" id="UP000293547">
    <property type="component" value="Unassembled WGS sequence"/>
</dbReference>
<accession>A0ACB6G2M4</accession>
<evidence type="ECO:0000313" key="2">
    <source>
        <dbReference type="Proteomes" id="UP000293547"/>
    </source>
</evidence>
<dbReference type="EMBL" id="PDWZ02000001">
    <property type="protein sequence ID" value="KAB2110861.1"/>
    <property type="molecule type" value="Genomic_DNA"/>
</dbReference>
<comment type="caution">
    <text evidence="1">The sequence shown here is derived from an EMBL/GenBank/DDBJ whole genome shotgun (WGS) entry which is preliminary data.</text>
</comment>
<reference evidence="1 2" key="1">
    <citation type="journal article" date="2019" name="bioRxiv">
        <title>Genomics, evolutionary history and diagnostics of the Alternaria alternata species group including apple and Asian pear pathotypes.</title>
        <authorList>
            <person name="Armitage A.D."/>
            <person name="Cockerton H.M."/>
            <person name="Sreenivasaprasad S."/>
            <person name="Woodhall J.W."/>
            <person name="Lane C.R."/>
            <person name="Harrison R.J."/>
            <person name="Clarkson J.P."/>
        </authorList>
    </citation>
    <scope>NUCLEOTIDE SEQUENCE [LARGE SCALE GENOMIC DNA]</scope>
    <source>
        <strain evidence="1 2">FERA 650</strain>
    </source>
</reference>
<sequence length="300" mass="34360">MEKSTRCTGSFQFLARNPIYEKVKPYSLHRSYVTTLPHDNFINEEVHNVELRDIREEGHGLTFEKNGFTVLDMHSAMSYEDFDNRTKIEEIYCKEVANALLSYMDASAVQVFDFALRKRHADWPEKSSDEIDSGGRTQPARQVHIDANDRSTRELIKTLNPSNSEELLSGRYMYLNIWRPLHGPLGDWPLAVCDAASVNPAQDLKVMDNVLPNDLTIQNYVRPGDGSNLRVSENVLAHYNPKQRWYYLSGHNTCELLVFRQIDSAGNSGVPHASFHYKGASDVSPRRRESIEVRALVYHE</sequence>
<keyword evidence="2" id="KW-1185">Reference proteome</keyword>
<protein>
    <submittedName>
        <fullName evidence="1">Uncharacterized protein</fullName>
    </submittedName>
</protein>
<gene>
    <name evidence="1" type="ORF">AG0111_0g1456</name>
</gene>
<organism evidence="1 2">
    <name type="scientific">Alternaria gaisen</name>
    <dbReference type="NCBI Taxonomy" id="167740"/>
    <lineage>
        <taxon>Eukaryota</taxon>
        <taxon>Fungi</taxon>
        <taxon>Dikarya</taxon>
        <taxon>Ascomycota</taxon>
        <taxon>Pezizomycotina</taxon>
        <taxon>Dothideomycetes</taxon>
        <taxon>Pleosporomycetidae</taxon>
        <taxon>Pleosporales</taxon>
        <taxon>Pleosporineae</taxon>
        <taxon>Pleosporaceae</taxon>
        <taxon>Alternaria</taxon>
        <taxon>Alternaria sect. Alternaria</taxon>
    </lineage>
</organism>
<evidence type="ECO:0000313" key="1">
    <source>
        <dbReference type="EMBL" id="KAB2110861.1"/>
    </source>
</evidence>